<dbReference type="Proteomes" id="UP000191988">
    <property type="component" value="Unassembled WGS sequence"/>
</dbReference>
<accession>A0A1S7NP04</accession>
<sequence length="65" mass="7482">MIQESLLFSTVSKAMLNGNHRSRCFEFALHATMTKDKSALMTLDRRALRCKSNIWNYKNGSKNSK</sequence>
<reference evidence="2" key="1">
    <citation type="submission" date="2016-01" db="EMBL/GenBank/DDBJ databases">
        <authorList>
            <person name="Regsiter A."/>
            <person name="william w."/>
        </authorList>
    </citation>
    <scope>NUCLEOTIDE SEQUENCE [LARGE SCALE GENOMIC DNA]</scope>
    <source>
        <strain evidence="2">CFBP 6623</strain>
    </source>
</reference>
<name>A0A1S7NP04_9HYPH</name>
<evidence type="ECO:0000313" key="2">
    <source>
        <dbReference type="Proteomes" id="UP000191988"/>
    </source>
</evidence>
<organism evidence="1 2">
    <name type="scientific">Agrobacterium tomkonis CFBP 6623</name>
    <dbReference type="NCBI Taxonomy" id="1183432"/>
    <lineage>
        <taxon>Bacteria</taxon>
        <taxon>Pseudomonadati</taxon>
        <taxon>Pseudomonadota</taxon>
        <taxon>Alphaproteobacteria</taxon>
        <taxon>Hyphomicrobiales</taxon>
        <taxon>Rhizobiaceae</taxon>
        <taxon>Rhizobium/Agrobacterium group</taxon>
        <taxon>Agrobacterium</taxon>
        <taxon>Agrobacterium tumefaciens complex</taxon>
    </lineage>
</organism>
<dbReference type="AlphaFoldDB" id="A0A1S7NP04"/>
<keyword evidence="2" id="KW-1185">Reference proteome</keyword>
<proteinExistence type="predicted"/>
<dbReference type="EMBL" id="FBWK01000005">
    <property type="protein sequence ID" value="CUX09799.1"/>
    <property type="molecule type" value="Genomic_DNA"/>
</dbReference>
<gene>
    <name evidence="1" type="ORF">AGR3A_Cc130018</name>
</gene>
<evidence type="ECO:0000313" key="1">
    <source>
        <dbReference type="EMBL" id="CUX09799.1"/>
    </source>
</evidence>
<protein>
    <submittedName>
        <fullName evidence="1">Uncharacterized protein</fullName>
    </submittedName>
</protein>